<reference evidence="12" key="1">
    <citation type="submission" date="2025-08" db="UniProtKB">
        <authorList>
            <consortium name="RefSeq"/>
        </authorList>
    </citation>
    <scope>IDENTIFICATION</scope>
    <source>
        <tissue evidence="12">Blood</tissue>
    </source>
</reference>
<dbReference type="Proteomes" id="UP001652583">
    <property type="component" value="Chromosome A3"/>
</dbReference>
<protein>
    <submittedName>
        <fullName evidence="12">Probable proton-coupled zinc antiporter SLC30A3 isoform X1</fullName>
    </submittedName>
</protein>
<dbReference type="SUPFAM" id="SSF161111">
    <property type="entry name" value="Cation efflux protein transmembrane domain-like"/>
    <property type="match status" value="1"/>
</dbReference>
<proteinExistence type="predicted"/>
<evidence type="ECO:0000256" key="3">
    <source>
        <dbReference type="ARBA" id="ARBA00022692"/>
    </source>
</evidence>
<dbReference type="GO" id="GO:0005765">
    <property type="term" value="C:lysosomal membrane"/>
    <property type="evidence" value="ECO:0007669"/>
    <property type="project" value="UniProtKB-SubCell"/>
</dbReference>
<dbReference type="RefSeq" id="XP_026889223.1">
    <property type="nucleotide sequence ID" value="XM_027033422.2"/>
</dbReference>
<dbReference type="AlphaFoldDB" id="A0A6J1X6F5"/>
<dbReference type="GeneID" id="106967913"/>
<keyword evidence="2" id="KW-0050">Antiport</keyword>
<keyword evidence="7" id="KW-0472">Membrane</keyword>
<dbReference type="GO" id="GO:0005385">
    <property type="term" value="F:zinc ion transmembrane transporter activity"/>
    <property type="evidence" value="ECO:0007669"/>
    <property type="project" value="TreeGrafter"/>
</dbReference>
<dbReference type="InterPro" id="IPR027469">
    <property type="entry name" value="Cation_efflux_TMD_sf"/>
</dbReference>
<keyword evidence="6" id="KW-1133">Transmembrane helix</keyword>
<keyword evidence="4" id="KW-0862">Zinc</keyword>
<dbReference type="GO" id="GO:0005886">
    <property type="term" value="C:plasma membrane"/>
    <property type="evidence" value="ECO:0007669"/>
    <property type="project" value="TreeGrafter"/>
</dbReference>
<keyword evidence="5" id="KW-0813">Transport</keyword>
<dbReference type="InterPro" id="IPR058533">
    <property type="entry name" value="Cation_efflux_TM"/>
</dbReference>
<feature type="compositionally biased region" description="Basic and acidic residues" evidence="9">
    <location>
        <begin position="43"/>
        <end position="52"/>
    </location>
</feature>
<dbReference type="GO" id="GO:0015297">
    <property type="term" value="F:antiporter activity"/>
    <property type="evidence" value="ECO:0007669"/>
    <property type="project" value="UniProtKB-KW"/>
</dbReference>
<keyword evidence="5" id="KW-0864">Zinc transport</keyword>
<evidence type="ECO:0000256" key="9">
    <source>
        <dbReference type="SAM" id="MobiDB-lite"/>
    </source>
</evidence>
<dbReference type="GO" id="GO:0043005">
    <property type="term" value="C:neuron projection"/>
    <property type="evidence" value="ECO:0007669"/>
    <property type="project" value="UniProtKB-KW"/>
</dbReference>
<accession>A0A6J1X6F5</accession>
<evidence type="ECO:0000256" key="7">
    <source>
        <dbReference type="ARBA" id="ARBA00023136"/>
    </source>
</evidence>
<evidence type="ECO:0000313" key="12">
    <source>
        <dbReference type="RefSeq" id="XP_026889223.1"/>
    </source>
</evidence>
<keyword evidence="11" id="KW-1185">Reference proteome</keyword>
<dbReference type="InterPro" id="IPR050681">
    <property type="entry name" value="CDF/SLC30A"/>
</dbReference>
<evidence type="ECO:0000256" key="4">
    <source>
        <dbReference type="ARBA" id="ARBA00022833"/>
    </source>
</evidence>
<name>A0A6J1X6F5_ACIJB</name>
<comment type="subcellular location">
    <subcellularLocation>
        <location evidence="1">Endomembrane system</location>
        <topology evidence="1">Multi-pass membrane protein</topology>
    </subcellularLocation>
</comment>
<evidence type="ECO:0000259" key="10">
    <source>
        <dbReference type="Pfam" id="PF01545"/>
    </source>
</evidence>
<sequence length="413" mass="44414">MEPSPATGGSETTRLVSPRDRGGAGGGLRLKSLFTEPSEPLPEEPKPEEMPFHHCHRDPLPPPGLTPERLQAQRQLCAACAVCCVFMAGEVVGGYLAHSLAIMTDAAHLLADVGSMMGSLFSLWLSTRPATRTMTFGWHRSEWPLCCTRPGPPTATGLGGRSMHRWRRGRGNPCPWGTPASGQPLCMCWGTSCRALGYWPPLSSSTSSLSTRQLTPSAPSSSPSVPLDPQLPPSEMFFVSLWKVPPEVWGLSPCGTHCCRCQESGQLMSCTCGPLHSLTMLPPHTWLSTPRPTLKLSWLKPHPSSTPGLDSPAVPCRLSSTSPRWPSACAAGSPPRPEPRPCPHPTARPWLSPGLSVPASPLSEKGQNWAHTPSSLPPSTCRRPSPQPQWARPKWVWGAGRSQAEWESTGGGV</sequence>
<dbReference type="Gene3D" id="1.20.1510.10">
    <property type="entry name" value="Cation efflux protein transmembrane domain"/>
    <property type="match status" value="1"/>
</dbReference>
<evidence type="ECO:0000256" key="1">
    <source>
        <dbReference type="ARBA" id="ARBA00004127"/>
    </source>
</evidence>
<feature type="compositionally biased region" description="Pro residues" evidence="9">
    <location>
        <begin position="334"/>
        <end position="346"/>
    </location>
</feature>
<dbReference type="KEGG" id="aju:106967913"/>
<dbReference type="PANTHER" id="PTHR11562:SF30">
    <property type="entry name" value="PROTON-COUPLED ZINC ANTIPORTER SLC30A3-RELATED"/>
    <property type="match status" value="1"/>
</dbReference>
<keyword evidence="5" id="KW-0406">Ion transport</keyword>
<gene>
    <name evidence="12" type="primary">SLC30A3</name>
</gene>
<feature type="compositionally biased region" description="Polar residues" evidence="9">
    <location>
        <begin position="365"/>
        <end position="378"/>
    </location>
</feature>
<evidence type="ECO:0000256" key="5">
    <source>
        <dbReference type="ARBA" id="ARBA00022906"/>
    </source>
</evidence>
<dbReference type="GO" id="GO:0031902">
    <property type="term" value="C:late endosome membrane"/>
    <property type="evidence" value="ECO:0007669"/>
    <property type="project" value="UniProtKB-SubCell"/>
</dbReference>
<evidence type="ECO:0000256" key="2">
    <source>
        <dbReference type="ARBA" id="ARBA00022449"/>
    </source>
</evidence>
<dbReference type="PANTHER" id="PTHR11562">
    <property type="entry name" value="CATION EFFLUX PROTEIN/ ZINC TRANSPORTER"/>
    <property type="match status" value="1"/>
</dbReference>
<dbReference type="GO" id="GO:0045202">
    <property type="term" value="C:synapse"/>
    <property type="evidence" value="ECO:0007669"/>
    <property type="project" value="UniProtKB-SubCell"/>
</dbReference>
<feature type="domain" description="Cation efflux protein transmembrane" evidence="10">
    <location>
        <begin position="78"/>
        <end position="142"/>
    </location>
</feature>
<dbReference type="Pfam" id="PF01545">
    <property type="entry name" value="Cation_efflux"/>
    <property type="match status" value="1"/>
</dbReference>
<evidence type="ECO:0000313" key="11">
    <source>
        <dbReference type="Proteomes" id="UP001652583"/>
    </source>
</evidence>
<keyword evidence="3" id="KW-0812">Transmembrane</keyword>
<evidence type="ECO:0000256" key="6">
    <source>
        <dbReference type="ARBA" id="ARBA00022989"/>
    </source>
</evidence>
<feature type="region of interest" description="Disordered" evidence="9">
    <location>
        <begin position="1"/>
        <end position="67"/>
    </location>
</feature>
<organism evidence="11 12">
    <name type="scientific">Acinonyx jubatus</name>
    <name type="common">Cheetah</name>
    <dbReference type="NCBI Taxonomy" id="32536"/>
    <lineage>
        <taxon>Eukaryota</taxon>
        <taxon>Metazoa</taxon>
        <taxon>Chordata</taxon>
        <taxon>Craniata</taxon>
        <taxon>Vertebrata</taxon>
        <taxon>Euteleostomi</taxon>
        <taxon>Mammalia</taxon>
        <taxon>Eutheria</taxon>
        <taxon>Laurasiatheria</taxon>
        <taxon>Carnivora</taxon>
        <taxon>Feliformia</taxon>
        <taxon>Felidae</taxon>
        <taxon>Felinae</taxon>
        <taxon>Acinonyx</taxon>
    </lineage>
</organism>
<comment type="catalytic activity">
    <reaction evidence="8">
        <text>Zn(2+)(in) + 2 H(+)(out) = Zn(2+)(out) + 2 H(+)(in)</text>
        <dbReference type="Rhea" id="RHEA:72627"/>
        <dbReference type="ChEBI" id="CHEBI:15378"/>
        <dbReference type="ChEBI" id="CHEBI:29105"/>
    </reaction>
</comment>
<feature type="region of interest" description="Disordered" evidence="9">
    <location>
        <begin position="324"/>
        <end position="413"/>
    </location>
</feature>
<evidence type="ECO:0000256" key="8">
    <source>
        <dbReference type="ARBA" id="ARBA00048349"/>
    </source>
</evidence>
<dbReference type="GO" id="GO:0010043">
    <property type="term" value="P:response to zinc ion"/>
    <property type="evidence" value="ECO:0007669"/>
    <property type="project" value="TreeGrafter"/>
</dbReference>
<dbReference type="CTD" id="7781"/>